<reference evidence="8" key="1">
    <citation type="journal article" date="2019" name="Int. J. Syst. Evol. Microbiol.">
        <title>The Global Catalogue of Microorganisms (GCM) 10K type strain sequencing project: providing services to taxonomists for standard genome sequencing and annotation.</title>
        <authorList>
            <consortium name="The Broad Institute Genomics Platform"/>
            <consortium name="The Broad Institute Genome Sequencing Center for Infectious Disease"/>
            <person name="Wu L."/>
            <person name="Ma J."/>
        </authorList>
    </citation>
    <scope>NUCLEOTIDE SEQUENCE [LARGE SCALE GENOMIC DNA]</scope>
    <source>
        <strain evidence="8">JCM 3296</strain>
    </source>
</reference>
<evidence type="ECO:0000313" key="8">
    <source>
        <dbReference type="Proteomes" id="UP000649573"/>
    </source>
</evidence>
<dbReference type="InterPro" id="IPR036259">
    <property type="entry name" value="MFS_trans_sf"/>
</dbReference>
<gene>
    <name evidence="7" type="ORF">GCM10010178_32970</name>
</gene>
<feature type="transmembrane region" description="Helical" evidence="5">
    <location>
        <begin position="57"/>
        <end position="80"/>
    </location>
</feature>
<comment type="subcellular location">
    <subcellularLocation>
        <location evidence="1">Cell membrane</location>
        <topology evidence="1">Multi-pass membrane protein</topology>
    </subcellularLocation>
</comment>
<evidence type="ECO:0000256" key="5">
    <source>
        <dbReference type="SAM" id="Phobius"/>
    </source>
</evidence>
<feature type="transmembrane region" description="Helical" evidence="5">
    <location>
        <begin position="86"/>
        <end position="106"/>
    </location>
</feature>
<dbReference type="EMBL" id="BMRE01000012">
    <property type="protein sequence ID" value="GGU38155.1"/>
    <property type="molecule type" value="Genomic_DNA"/>
</dbReference>
<comment type="caution">
    <text evidence="7">The sequence shown here is derived from an EMBL/GenBank/DDBJ whole genome shotgun (WGS) entry which is preliminary data.</text>
</comment>
<dbReference type="Proteomes" id="UP000649573">
    <property type="component" value="Unassembled WGS sequence"/>
</dbReference>
<evidence type="ECO:0000259" key="6">
    <source>
        <dbReference type="PROSITE" id="PS50850"/>
    </source>
</evidence>
<keyword evidence="3 5" id="KW-1133">Transmembrane helix</keyword>
<feature type="domain" description="Major facilitator superfamily (MFS) profile" evidence="6">
    <location>
        <begin position="1"/>
        <end position="110"/>
    </location>
</feature>
<dbReference type="PROSITE" id="PS50850">
    <property type="entry name" value="MFS"/>
    <property type="match status" value="1"/>
</dbReference>
<sequence length="116" mass="11187">MFAGLAVVLTELLGAAGGAAPLVVALLVIGSGAGLFASSFFTAALKVVRQQEVGSAAGLINAVHQFGGMLGVALLGSVYLGPGSGAAFWTTAALVVACFATGALMAGPKGFPPPLA</sequence>
<dbReference type="InterPro" id="IPR020846">
    <property type="entry name" value="MFS_dom"/>
</dbReference>
<evidence type="ECO:0000256" key="3">
    <source>
        <dbReference type="ARBA" id="ARBA00022989"/>
    </source>
</evidence>
<dbReference type="RefSeq" id="WP_189254553.1">
    <property type="nucleotide sequence ID" value="NZ_BMRE01000012.1"/>
</dbReference>
<dbReference type="SUPFAM" id="SSF103473">
    <property type="entry name" value="MFS general substrate transporter"/>
    <property type="match status" value="1"/>
</dbReference>
<organism evidence="7 8">
    <name type="scientific">Lentzea flava</name>
    <dbReference type="NCBI Taxonomy" id="103732"/>
    <lineage>
        <taxon>Bacteria</taxon>
        <taxon>Bacillati</taxon>
        <taxon>Actinomycetota</taxon>
        <taxon>Actinomycetes</taxon>
        <taxon>Pseudonocardiales</taxon>
        <taxon>Pseudonocardiaceae</taxon>
        <taxon>Lentzea</taxon>
    </lineage>
</organism>
<protein>
    <recommendedName>
        <fullName evidence="6">Major facilitator superfamily (MFS) profile domain-containing protein</fullName>
    </recommendedName>
</protein>
<feature type="transmembrane region" description="Helical" evidence="5">
    <location>
        <begin position="24"/>
        <end position="45"/>
    </location>
</feature>
<keyword evidence="4 5" id="KW-0472">Membrane</keyword>
<accession>A0ABQ2UIC4</accession>
<evidence type="ECO:0000313" key="7">
    <source>
        <dbReference type="EMBL" id="GGU38155.1"/>
    </source>
</evidence>
<dbReference type="Gene3D" id="1.20.1250.20">
    <property type="entry name" value="MFS general substrate transporter like domains"/>
    <property type="match status" value="1"/>
</dbReference>
<evidence type="ECO:0000256" key="4">
    <source>
        <dbReference type="ARBA" id="ARBA00023136"/>
    </source>
</evidence>
<keyword evidence="2 5" id="KW-0812">Transmembrane</keyword>
<evidence type="ECO:0000256" key="2">
    <source>
        <dbReference type="ARBA" id="ARBA00022692"/>
    </source>
</evidence>
<evidence type="ECO:0000256" key="1">
    <source>
        <dbReference type="ARBA" id="ARBA00004651"/>
    </source>
</evidence>
<keyword evidence="8" id="KW-1185">Reference proteome</keyword>
<proteinExistence type="predicted"/>
<name>A0ABQ2UIC4_9PSEU</name>